<feature type="transmembrane region" description="Helical" evidence="7">
    <location>
        <begin position="81"/>
        <end position="102"/>
    </location>
</feature>
<evidence type="ECO:0000256" key="5">
    <source>
        <dbReference type="ARBA" id="ARBA00022989"/>
    </source>
</evidence>
<dbReference type="EMBL" id="FQXV01000014">
    <property type="protein sequence ID" value="SHI20054.1"/>
    <property type="molecule type" value="Genomic_DNA"/>
</dbReference>
<evidence type="ECO:0000313" key="9">
    <source>
        <dbReference type="Proteomes" id="UP000183995"/>
    </source>
</evidence>
<dbReference type="GO" id="GO:0005886">
    <property type="term" value="C:plasma membrane"/>
    <property type="evidence" value="ECO:0007669"/>
    <property type="project" value="UniProtKB-SubCell"/>
</dbReference>
<feature type="transmembrane region" description="Helical" evidence="7">
    <location>
        <begin position="305"/>
        <end position="325"/>
    </location>
</feature>
<comment type="subcellular location">
    <subcellularLocation>
        <location evidence="1">Cell membrane</location>
        <topology evidence="1">Multi-pass membrane protein</topology>
    </subcellularLocation>
</comment>
<dbReference type="Gene3D" id="1.20.1250.20">
    <property type="entry name" value="MFS general substrate transporter like domains"/>
    <property type="match status" value="1"/>
</dbReference>
<evidence type="ECO:0000256" key="2">
    <source>
        <dbReference type="ARBA" id="ARBA00022448"/>
    </source>
</evidence>
<keyword evidence="6 7" id="KW-0472">Membrane</keyword>
<sequence>MAKMSRRNRTIFLTVMAAALMQMVQFALTPGIARIQTEVFPQYPLSVIQTALTLPSLFSIVFSLVSSFITGKGWVSKKACVVIGLGFITVTSLVAMLFHTQFWHLCMYSILIGTGMGFYIPTSASIMFDNFNEEECRMSVGAQSSFINLGGIIMSVGGGMLASLVWFGGYLMLLIGVPIVIFCFIGIPNDKKEKAAAPAADPAGQSGRKRRGAAIPLDIFYYAVITFIFLMIYTVCGTNISSHLQAANVGNTATAGIAIGVQMAGGVCMGLLFNKVSAKLRDYSLALAFVIVFVGYTIINLGQRYLALDFIGIFITGTAISIIVPQTLFSTSSRVNAANSAAATAIVNTIFPGLGSFFSPGVFTTLTTALGGDSTSFRYEFVGIVSLFFGVVLVGTTLYRSRKEREGRSSAEPAN</sequence>
<feature type="transmembrane region" description="Helical" evidence="7">
    <location>
        <begin position="140"/>
        <end position="161"/>
    </location>
</feature>
<accession>A0A1M5Z7A0</accession>
<dbReference type="InterPro" id="IPR050171">
    <property type="entry name" value="MFS_Transporters"/>
</dbReference>
<dbReference type="SUPFAM" id="SSF103473">
    <property type="entry name" value="MFS general substrate transporter"/>
    <property type="match status" value="1"/>
</dbReference>
<dbReference type="InterPro" id="IPR036259">
    <property type="entry name" value="MFS_trans_sf"/>
</dbReference>
<reference evidence="8 9" key="1">
    <citation type="submission" date="2016-11" db="EMBL/GenBank/DDBJ databases">
        <authorList>
            <person name="Jaros S."/>
            <person name="Januszkiewicz K."/>
            <person name="Wedrychowicz H."/>
        </authorList>
    </citation>
    <scope>NUCLEOTIDE SEQUENCE [LARGE SCALE GENOMIC DNA]</scope>
    <source>
        <strain evidence="8 9">DSM 10068</strain>
    </source>
</reference>
<keyword evidence="5 7" id="KW-1133">Transmembrane helix</keyword>
<feature type="transmembrane region" description="Helical" evidence="7">
    <location>
        <begin position="43"/>
        <end position="69"/>
    </location>
</feature>
<evidence type="ECO:0000256" key="4">
    <source>
        <dbReference type="ARBA" id="ARBA00022692"/>
    </source>
</evidence>
<dbReference type="PANTHER" id="PTHR23517">
    <property type="entry name" value="RESISTANCE PROTEIN MDTM, PUTATIVE-RELATED-RELATED"/>
    <property type="match status" value="1"/>
</dbReference>
<feature type="transmembrane region" description="Helical" evidence="7">
    <location>
        <begin position="108"/>
        <end position="128"/>
    </location>
</feature>
<evidence type="ECO:0000256" key="6">
    <source>
        <dbReference type="ARBA" id="ARBA00023136"/>
    </source>
</evidence>
<dbReference type="AlphaFoldDB" id="A0A1M5Z7A0"/>
<evidence type="ECO:0000256" key="1">
    <source>
        <dbReference type="ARBA" id="ARBA00004651"/>
    </source>
</evidence>
<feature type="transmembrane region" description="Helical" evidence="7">
    <location>
        <begin position="280"/>
        <end position="299"/>
    </location>
</feature>
<keyword evidence="4 7" id="KW-0812">Transmembrane</keyword>
<name>A0A1M5Z7A0_9FIRM</name>
<dbReference type="InterPro" id="IPR011701">
    <property type="entry name" value="MFS"/>
</dbReference>
<dbReference type="RefSeq" id="WP_073081493.1">
    <property type="nucleotide sequence ID" value="NZ_FQXV01000014.1"/>
</dbReference>
<feature type="transmembrane region" description="Helical" evidence="7">
    <location>
        <begin position="337"/>
        <end position="359"/>
    </location>
</feature>
<dbReference type="GO" id="GO:0022857">
    <property type="term" value="F:transmembrane transporter activity"/>
    <property type="evidence" value="ECO:0007669"/>
    <property type="project" value="InterPro"/>
</dbReference>
<protein>
    <submittedName>
        <fullName evidence="8">Major Facilitator Superfamily protein</fullName>
    </submittedName>
</protein>
<feature type="transmembrane region" description="Helical" evidence="7">
    <location>
        <begin position="252"/>
        <end position="273"/>
    </location>
</feature>
<feature type="transmembrane region" description="Helical" evidence="7">
    <location>
        <begin position="219"/>
        <end position="240"/>
    </location>
</feature>
<feature type="transmembrane region" description="Helical" evidence="7">
    <location>
        <begin position="379"/>
        <end position="399"/>
    </location>
</feature>
<dbReference type="Pfam" id="PF07690">
    <property type="entry name" value="MFS_1"/>
    <property type="match status" value="1"/>
</dbReference>
<dbReference type="Proteomes" id="UP000183995">
    <property type="component" value="Unassembled WGS sequence"/>
</dbReference>
<dbReference type="STRING" id="1123282.SAMN02745823_03328"/>
<organism evidence="8 9">
    <name type="scientific">Sporobacter termitidis DSM 10068</name>
    <dbReference type="NCBI Taxonomy" id="1123282"/>
    <lineage>
        <taxon>Bacteria</taxon>
        <taxon>Bacillati</taxon>
        <taxon>Bacillota</taxon>
        <taxon>Clostridia</taxon>
        <taxon>Eubacteriales</taxon>
        <taxon>Oscillospiraceae</taxon>
        <taxon>Sporobacter</taxon>
    </lineage>
</organism>
<dbReference type="OrthoDB" id="2963740at2"/>
<evidence type="ECO:0000313" key="8">
    <source>
        <dbReference type="EMBL" id="SHI20054.1"/>
    </source>
</evidence>
<proteinExistence type="predicted"/>
<gene>
    <name evidence="8" type="ORF">SAMN02745823_03328</name>
</gene>
<keyword evidence="9" id="KW-1185">Reference proteome</keyword>
<evidence type="ECO:0000256" key="3">
    <source>
        <dbReference type="ARBA" id="ARBA00022475"/>
    </source>
</evidence>
<evidence type="ECO:0000256" key="7">
    <source>
        <dbReference type="SAM" id="Phobius"/>
    </source>
</evidence>
<keyword evidence="3" id="KW-1003">Cell membrane</keyword>
<feature type="transmembrane region" description="Helical" evidence="7">
    <location>
        <begin position="167"/>
        <end position="187"/>
    </location>
</feature>
<keyword evidence="2" id="KW-0813">Transport</keyword>